<dbReference type="RefSeq" id="XP_033605510.1">
    <property type="nucleotide sequence ID" value="XM_033747849.1"/>
</dbReference>
<comment type="similarity">
    <text evidence="1">Belongs to the TIP41 family.</text>
</comment>
<organism evidence="3 4">
    <name type="scientific">Pseudovirgaria hyperparasitica</name>
    <dbReference type="NCBI Taxonomy" id="470096"/>
    <lineage>
        <taxon>Eukaryota</taxon>
        <taxon>Fungi</taxon>
        <taxon>Dikarya</taxon>
        <taxon>Ascomycota</taxon>
        <taxon>Pezizomycotina</taxon>
        <taxon>Dothideomycetes</taxon>
        <taxon>Dothideomycetes incertae sedis</taxon>
        <taxon>Acrospermales</taxon>
        <taxon>Acrospermaceae</taxon>
        <taxon>Pseudovirgaria</taxon>
    </lineage>
</organism>
<keyword evidence="4" id="KW-1185">Reference proteome</keyword>
<dbReference type="Pfam" id="PF04176">
    <property type="entry name" value="TIP41"/>
    <property type="match status" value="1"/>
</dbReference>
<dbReference type="InterPro" id="IPR051330">
    <property type="entry name" value="Phosphatase_reg/MetRdx"/>
</dbReference>
<dbReference type="EMBL" id="ML996565">
    <property type="protein sequence ID" value="KAF2763059.1"/>
    <property type="molecule type" value="Genomic_DNA"/>
</dbReference>
<dbReference type="OrthoDB" id="10253878at2759"/>
<evidence type="ECO:0000256" key="2">
    <source>
        <dbReference type="SAM" id="MobiDB-lite"/>
    </source>
</evidence>
<proteinExistence type="inferred from homology"/>
<dbReference type="GO" id="GO:0005829">
    <property type="term" value="C:cytosol"/>
    <property type="evidence" value="ECO:0007669"/>
    <property type="project" value="TreeGrafter"/>
</dbReference>
<evidence type="ECO:0000256" key="1">
    <source>
        <dbReference type="ARBA" id="ARBA00006658"/>
    </source>
</evidence>
<evidence type="ECO:0000313" key="3">
    <source>
        <dbReference type="EMBL" id="KAF2763059.1"/>
    </source>
</evidence>
<protein>
    <submittedName>
        <fullName evidence="3">TIP41-domain-containing protein</fullName>
    </submittedName>
</protein>
<feature type="compositionally biased region" description="Low complexity" evidence="2">
    <location>
        <begin position="145"/>
        <end position="154"/>
    </location>
</feature>
<dbReference type="GO" id="GO:0031929">
    <property type="term" value="P:TOR signaling"/>
    <property type="evidence" value="ECO:0007669"/>
    <property type="project" value="TreeGrafter"/>
</dbReference>
<dbReference type="Proteomes" id="UP000799437">
    <property type="component" value="Unassembled WGS sequence"/>
</dbReference>
<feature type="compositionally biased region" description="Low complexity" evidence="2">
    <location>
        <begin position="8"/>
        <end position="17"/>
    </location>
</feature>
<feature type="region of interest" description="Disordered" evidence="2">
    <location>
        <begin position="1"/>
        <end position="35"/>
    </location>
</feature>
<dbReference type="PANTHER" id="PTHR21021:SF16">
    <property type="entry name" value="TIP41-LIKE PROTEIN"/>
    <property type="match status" value="1"/>
</dbReference>
<dbReference type="PANTHER" id="PTHR21021">
    <property type="entry name" value="GAF/PUTATIVE CYTOSKELETAL PROTEIN"/>
    <property type="match status" value="1"/>
</dbReference>
<gene>
    <name evidence="3" type="ORF">EJ05DRAFT_506698</name>
</gene>
<accession>A0A6A6WM12</accession>
<name>A0A6A6WM12_9PEZI</name>
<dbReference type="AlphaFoldDB" id="A0A6A6WM12"/>
<sequence>MTTTADTASALSPSPSVSLPPPDTQLPTPQSPAVKSISQHGFTISTRKLPILKADPIEKLAERLGIAIPEMIFGDNYVRVEHPVSGWAIEFNAGDALDRVDKTDKSMLKVAYSREWQENRQHHSSDIKEVIKPFDWSYTTDYAGSSPSPASPTTRPSPPPTFSTTDTPLPLHLLARRDPILLFDEVPLYEDELADNGISFYTVKLRVMPQRLLILARFFMRLDDVLFRIRDTRVYIEFETGVVIREYCAREEEYSKVREGLRRQGVADARALSVMRDPNELVQMDLVKVVERKLDGVKVK</sequence>
<feature type="region of interest" description="Disordered" evidence="2">
    <location>
        <begin position="143"/>
        <end position="168"/>
    </location>
</feature>
<reference evidence="3" key="1">
    <citation type="journal article" date="2020" name="Stud. Mycol.">
        <title>101 Dothideomycetes genomes: a test case for predicting lifestyles and emergence of pathogens.</title>
        <authorList>
            <person name="Haridas S."/>
            <person name="Albert R."/>
            <person name="Binder M."/>
            <person name="Bloem J."/>
            <person name="Labutti K."/>
            <person name="Salamov A."/>
            <person name="Andreopoulos B."/>
            <person name="Baker S."/>
            <person name="Barry K."/>
            <person name="Bills G."/>
            <person name="Bluhm B."/>
            <person name="Cannon C."/>
            <person name="Castanera R."/>
            <person name="Culley D."/>
            <person name="Daum C."/>
            <person name="Ezra D."/>
            <person name="Gonzalez J."/>
            <person name="Henrissat B."/>
            <person name="Kuo A."/>
            <person name="Liang C."/>
            <person name="Lipzen A."/>
            <person name="Lutzoni F."/>
            <person name="Magnuson J."/>
            <person name="Mondo S."/>
            <person name="Nolan M."/>
            <person name="Ohm R."/>
            <person name="Pangilinan J."/>
            <person name="Park H.-J."/>
            <person name="Ramirez L."/>
            <person name="Alfaro M."/>
            <person name="Sun H."/>
            <person name="Tritt A."/>
            <person name="Yoshinaga Y."/>
            <person name="Zwiers L.-H."/>
            <person name="Turgeon B."/>
            <person name="Goodwin S."/>
            <person name="Spatafora J."/>
            <person name="Crous P."/>
            <person name="Grigoriev I."/>
        </authorList>
    </citation>
    <scope>NUCLEOTIDE SEQUENCE</scope>
    <source>
        <strain evidence="3">CBS 121739</strain>
    </source>
</reference>
<dbReference type="GeneID" id="54488903"/>
<dbReference type="InterPro" id="IPR007303">
    <property type="entry name" value="TIP41-like"/>
</dbReference>
<evidence type="ECO:0000313" key="4">
    <source>
        <dbReference type="Proteomes" id="UP000799437"/>
    </source>
</evidence>